<dbReference type="AlphaFoldDB" id="A0A9W6UU79"/>
<reference evidence="1" key="1">
    <citation type="submission" date="2023-02" db="EMBL/GenBank/DDBJ databases">
        <title>Kitasatospora phosalacinea NBRC 14362.</title>
        <authorList>
            <person name="Ichikawa N."/>
            <person name="Sato H."/>
            <person name="Tonouchi N."/>
        </authorList>
    </citation>
    <scope>NUCLEOTIDE SEQUENCE</scope>
    <source>
        <strain evidence="1">NBRC 14362</strain>
    </source>
</reference>
<proteinExistence type="predicted"/>
<gene>
    <name evidence="1" type="ORF">Kpho01_73200</name>
</gene>
<organism evidence="1 2">
    <name type="scientific">Kitasatospora phosalacinea</name>
    <dbReference type="NCBI Taxonomy" id="2065"/>
    <lineage>
        <taxon>Bacteria</taxon>
        <taxon>Bacillati</taxon>
        <taxon>Actinomycetota</taxon>
        <taxon>Actinomycetes</taxon>
        <taxon>Kitasatosporales</taxon>
        <taxon>Streptomycetaceae</taxon>
        <taxon>Kitasatospora</taxon>
    </lineage>
</organism>
<evidence type="ECO:0000313" key="1">
    <source>
        <dbReference type="EMBL" id="GLW59310.1"/>
    </source>
</evidence>
<dbReference type="Proteomes" id="UP001165143">
    <property type="component" value="Unassembled WGS sequence"/>
</dbReference>
<name>A0A9W6UU79_9ACTN</name>
<evidence type="ECO:0000313" key="2">
    <source>
        <dbReference type="Proteomes" id="UP001165143"/>
    </source>
</evidence>
<sequence>MSAQPAEHGPGGGRLGLPPMDTVQELRAALRAGHGYPCDAERLDAELAAQLLRWVPVDRLDQVLAVVDLAVVAEIVAAYRGRVLLAADRDSAAAIDEAVAELLARQGAE</sequence>
<dbReference type="EMBL" id="BSRX01000075">
    <property type="protein sequence ID" value="GLW59310.1"/>
    <property type="molecule type" value="Genomic_DNA"/>
</dbReference>
<dbReference type="OrthoDB" id="4248457at2"/>
<comment type="caution">
    <text evidence="1">The sequence shown here is derived from an EMBL/GenBank/DDBJ whole genome shotgun (WGS) entry which is preliminary data.</text>
</comment>
<protein>
    <submittedName>
        <fullName evidence="1">Uncharacterized protein</fullName>
    </submittedName>
</protein>
<accession>A0A9W6UU79</accession>